<dbReference type="EMBL" id="LR593886">
    <property type="protein sequence ID" value="VTR93982.1"/>
    <property type="molecule type" value="Genomic_DNA"/>
</dbReference>
<reference evidence="3 4" key="1">
    <citation type="submission" date="2019-05" db="EMBL/GenBank/DDBJ databases">
        <authorList>
            <consortium name="Science for Life Laboratories"/>
        </authorList>
    </citation>
    <scope>NUCLEOTIDE SEQUENCE [LARGE SCALE GENOMIC DNA]</scope>
    <source>
        <strain evidence="3">Soil9</strain>
    </source>
</reference>
<proteinExistence type="predicted"/>
<feature type="region of interest" description="Disordered" evidence="2">
    <location>
        <begin position="37"/>
        <end position="87"/>
    </location>
</feature>
<dbReference type="Proteomes" id="UP000464178">
    <property type="component" value="Chromosome"/>
</dbReference>
<feature type="region of interest" description="Disordered" evidence="2">
    <location>
        <begin position="782"/>
        <end position="803"/>
    </location>
</feature>
<feature type="region of interest" description="Disordered" evidence="2">
    <location>
        <begin position="1814"/>
        <end position="1880"/>
    </location>
</feature>
<feature type="coiled-coil region" evidence="1">
    <location>
        <begin position="638"/>
        <end position="707"/>
    </location>
</feature>
<keyword evidence="1" id="KW-0175">Coiled coil</keyword>
<gene>
    <name evidence="3" type="ORF">SOIL9_37320</name>
</gene>
<feature type="compositionally biased region" description="Low complexity" evidence="2">
    <location>
        <begin position="1814"/>
        <end position="1829"/>
    </location>
</feature>
<evidence type="ECO:0000256" key="2">
    <source>
        <dbReference type="SAM" id="MobiDB-lite"/>
    </source>
</evidence>
<feature type="coiled-coil region" evidence="1">
    <location>
        <begin position="1082"/>
        <end position="1109"/>
    </location>
</feature>
<dbReference type="KEGG" id="gms:SOIL9_37320"/>
<evidence type="ECO:0000313" key="4">
    <source>
        <dbReference type="Proteomes" id="UP000464178"/>
    </source>
</evidence>
<feature type="compositionally biased region" description="Pro residues" evidence="2">
    <location>
        <begin position="1860"/>
        <end position="1880"/>
    </location>
</feature>
<evidence type="ECO:0000313" key="3">
    <source>
        <dbReference type="EMBL" id="VTR93982.1"/>
    </source>
</evidence>
<evidence type="ECO:0000256" key="1">
    <source>
        <dbReference type="SAM" id="Coils"/>
    </source>
</evidence>
<feature type="compositionally biased region" description="Basic and acidic residues" evidence="2">
    <location>
        <begin position="78"/>
        <end position="87"/>
    </location>
</feature>
<organism evidence="3 4">
    <name type="scientific">Gemmata massiliana</name>
    <dbReference type="NCBI Taxonomy" id="1210884"/>
    <lineage>
        <taxon>Bacteria</taxon>
        <taxon>Pseudomonadati</taxon>
        <taxon>Planctomycetota</taxon>
        <taxon>Planctomycetia</taxon>
        <taxon>Gemmatales</taxon>
        <taxon>Gemmataceae</taxon>
        <taxon>Gemmata</taxon>
    </lineage>
</organism>
<keyword evidence="4" id="KW-1185">Reference proteome</keyword>
<protein>
    <submittedName>
        <fullName evidence="3">Uncharacterized protein</fullName>
    </submittedName>
</protein>
<dbReference type="RefSeq" id="WP_162668619.1">
    <property type="nucleotide sequence ID" value="NZ_LR593886.1"/>
</dbReference>
<sequence>MARNAAGMLLCLGLGAAVMYGSTNYRTLLERIASETAAPATDTPNTAPAPLPPEVTAAPRAAEPVRRDPNVRPASLTDEMKPEPVKSVRLEDAQGIVWDLNKPPVDGVATLGTAVKLKLDRTIANQLLLSTDDPAVREKPVDDVPGVKRSDENGTTFVALDLTKLKANDGKINFELRVKSVGPLTSDPYKFTILVPSEPSDAISGQVTEYATSPPLRPAPISSVVGMVDVYGKPQYEPYLRLFGQVKGAATLRFVLQPEGGVATEVDGDIGRNASGAWDARVRLPVLNDLTKAKLFMRVEYTNARLYFTNPLPLRFNFVPETLDPPALDVPVSAEGKTVTPASDFSTPGLPAYYSNGTKFDLKVTPPQNAQVLVAYVDNAAIFPGISVVPAPGGDGKVTFQKIDVGNGRDHVIRVAAVRGSFVGTPAQIKLMVATTPPTVESVNAQPGFGQSNGIGTEKIVIRFSSKNPIDSNFKADTFKVSHNENKAQRGNLPIGTPAYDKLTNSVTLNVGAILPGTYTVAILKNKITDVFGNALPESTEVQDGGNAFEATVSTQAATDKAAPVDTPGTTLQTGPPVDFRIYLKPPVYDEGFNPSDRVESRVARLYYYRDAHRVAQLINRSVKSYNAADVDVRRRAANRTRDDANKAEDERKRLEFLSVKAAQDARAAEAELNNLQNRVAGARGTAEQARRSLIQKRIEIDEAKRMGRPPGEIAGLQAEAETIERALISADSIDRQGPADIARAQGNVAAKREMEAKAVEAWMVKEFEERRLRENQFRVEVSASTADPDTYAPGRPDSDDPVMRVSVSVIGEGLIQLRGPIKGLNVIRTMLNQIDAPVGQVRVSVHTLQVNGERGDRMDKVVANIQRYLDHSRFLTAQSSQMLRNAVTSVAARKAAEAAETLAPGWTQWDRDQKYLYAFFGKDFTDELTQLDSEFLKTGNKLLALNSMDSTSLSSALFLMALAKNEVRMEIIQEFLATVQRDLPQAEARYYMIGIATPKHCDACKDKKEYLLASNSPFESLVGFFNAHVTGTDTLNPLQREFIRLAQIFKAQMITEMQLRQRVMERSLLEERVGTNYLDELRKAKQMEDDAKKVLRALQEQLNLASAQSQSSLNGFQVLLEKATTEIGVVSQVFAKEQNQNVVIGQRQYTAPKSMGDKSKGEPRSWQFTSRNLRDLLDQTGDLLNQFYYIDPDAYKRYSDTIKLIKKAATTGELCDEEYSDLKKGLDELLNLLRTEAAAVQKNLDTIRGQLQGDNANPLEAAARYRIFREEVLNRLRQGGEFRTAAEAIFKEADPTFRGLEGTAGQYAAALKSARDARRPLDEKKLLDLLVDEMEDKYVEILEGMRARTANVDNYLKSVTTALDDDFNTQYYLPSFRRAREASRFWDVTLAQIETTSVLTNNRALGKVSPAASYEFDLPKRDIAITEGFRSAKALFDEYGALMNDPSFLALAKLYSGNPVSMVQGGGGDLAAIRSVLPGLTTTPDERIMAQAGPGQKQFGTALDGLIPDPAIYKFETGTGYEIRPVLSPDGQAVVFKFDYLYTTDVREPVRADEKHLGRVKRHLIHTDVQLGNFELREVSKYMVALKVARTGRGVQFLQDLPGVGILFRPLPSASSSLQQNLIYSQATIFPTLFDLMGLRYAPAIADLDPLADRMAEFAARYRRLDVEQRLYDIAATRVDDAVRTPYGERRYDYYRSQMTLPWRHPNGSTGVGLRLHDGILREGYDPTIKFPETQFAPGFSPEGRPKPYNPNTPYGPPAFDPPYTIPQPPPGVPYPGATGVTGPRVPTPVKMPPGSSGTFVPGYGPVGVGKPVPITPTHPTTPSTRPTELPGTSQPPIITTGPPVMSQPPASPQTPLAPVRPIPQPTVPALSPPPTGGK</sequence>
<name>A0A6P2D3F9_9BACT</name>
<accession>A0A6P2D3F9</accession>
<feature type="compositionally biased region" description="Low complexity" evidence="2">
    <location>
        <begin position="37"/>
        <end position="46"/>
    </location>
</feature>